<accession>A0A2P6AT42</accession>
<dbReference type="AlphaFoldDB" id="A0A2P6AT42"/>
<dbReference type="OrthoDB" id="9811314at2"/>
<dbReference type="PANTHER" id="PTHR11851">
    <property type="entry name" value="METALLOPROTEASE"/>
    <property type="match status" value="1"/>
</dbReference>
<reference evidence="5" key="1">
    <citation type="submission" date="2018-02" db="EMBL/GenBank/DDBJ databases">
        <title>Genome sequencing of Solimonas sp. HR-BB.</title>
        <authorList>
            <person name="Lee Y."/>
            <person name="Jeon C.O."/>
        </authorList>
    </citation>
    <scope>NUCLEOTIDE SEQUENCE [LARGE SCALE GENOMIC DNA]</scope>
    <source>
        <strain evidence="5">HR-E</strain>
    </source>
</reference>
<dbReference type="PANTHER" id="PTHR11851:SF224">
    <property type="entry name" value="PROCESSING PROTEASE"/>
    <property type="match status" value="1"/>
</dbReference>
<feature type="non-terminal residue" evidence="4">
    <location>
        <position position="1"/>
    </location>
</feature>
<evidence type="ECO:0000313" key="4">
    <source>
        <dbReference type="EMBL" id="PQA45449.1"/>
    </source>
</evidence>
<evidence type="ECO:0000259" key="2">
    <source>
        <dbReference type="Pfam" id="PF00675"/>
    </source>
</evidence>
<proteinExistence type="predicted"/>
<dbReference type="Pfam" id="PF05193">
    <property type="entry name" value="Peptidase_M16_C"/>
    <property type="match status" value="1"/>
</dbReference>
<evidence type="ECO:0000259" key="3">
    <source>
        <dbReference type="Pfam" id="PF05193"/>
    </source>
</evidence>
<dbReference type="InterPro" id="IPR011249">
    <property type="entry name" value="Metalloenz_LuxS/M16"/>
</dbReference>
<dbReference type="InterPro" id="IPR011765">
    <property type="entry name" value="Pept_M16_N"/>
</dbReference>
<comment type="caution">
    <text evidence="4">The sequence shown here is derived from an EMBL/GenBank/DDBJ whole genome shotgun (WGS) entry which is preliminary data.</text>
</comment>
<dbReference type="Proteomes" id="UP000243900">
    <property type="component" value="Unassembled WGS sequence"/>
</dbReference>
<dbReference type="RefSeq" id="WP_105191820.1">
    <property type="nucleotide sequence ID" value="NZ_PTQZ01000073.1"/>
</dbReference>
<dbReference type="InterPro" id="IPR007863">
    <property type="entry name" value="Peptidase_M16_C"/>
</dbReference>
<keyword evidence="5" id="KW-1185">Reference proteome</keyword>
<sequence length="406" mass="43976">RLLFDAGAARDGALAGLASAVSGLMSEGTRQRGAQAVAEGFEQLGADFRADSFRDMALLELRVLSDPAQRDPALALFAEVAAEPLFADEAWGRLQESMRMSQRQVQQSPAGRAGQLFYQRLYARHPYATPPRGVPESVGAITPADLKAFHARYYVARNAVLVLVGDIDRASAEQVAARISRSLPGGEAAPALPPAPPLKRALRVHDEFPSQQVHVVLGDVGVSRSDPDYFPLLVGNELLGGSGFGTLLTRELRERRGLTYSVTSRFIPMRVAGPFQISFSTRHDQAEDALRLTRKLLARFVAEGAPAQDVQAAIDSLVQAFPRSVANNEQVANFLGMIGFYGLPDDFIGQYIARLRAVTPAQVRAAFRRHVQPDRLLVVTVGRLEPPPHPPKTPHRGPPPPPGGAR</sequence>
<feature type="region of interest" description="Disordered" evidence="1">
    <location>
        <begin position="382"/>
        <end position="406"/>
    </location>
</feature>
<protein>
    <submittedName>
        <fullName evidence="4">Peptidase M16</fullName>
    </submittedName>
</protein>
<organism evidence="4 5">
    <name type="scientific">Amnimonas aquatica</name>
    <dbReference type="NCBI Taxonomy" id="2094561"/>
    <lineage>
        <taxon>Bacteria</taxon>
        <taxon>Pseudomonadati</taxon>
        <taxon>Pseudomonadota</taxon>
        <taxon>Gammaproteobacteria</taxon>
        <taxon>Moraxellales</taxon>
        <taxon>Moraxellaceae</taxon>
        <taxon>Amnimonas</taxon>
    </lineage>
</organism>
<dbReference type="GO" id="GO:0046872">
    <property type="term" value="F:metal ion binding"/>
    <property type="evidence" value="ECO:0007669"/>
    <property type="project" value="InterPro"/>
</dbReference>
<name>A0A2P6AT42_9GAMM</name>
<dbReference type="InterPro" id="IPR050361">
    <property type="entry name" value="MPP/UQCRC_Complex"/>
</dbReference>
<dbReference type="EMBL" id="PTQZ01000073">
    <property type="protein sequence ID" value="PQA45449.1"/>
    <property type="molecule type" value="Genomic_DNA"/>
</dbReference>
<feature type="domain" description="Peptidase M16 N-terminal" evidence="2">
    <location>
        <begin position="2"/>
        <end position="112"/>
    </location>
</feature>
<evidence type="ECO:0000256" key="1">
    <source>
        <dbReference type="SAM" id="MobiDB-lite"/>
    </source>
</evidence>
<dbReference type="Pfam" id="PF00675">
    <property type="entry name" value="Peptidase_M16"/>
    <property type="match status" value="1"/>
</dbReference>
<dbReference type="Gene3D" id="3.30.830.10">
    <property type="entry name" value="Metalloenzyme, LuxS/M16 peptidase-like"/>
    <property type="match status" value="2"/>
</dbReference>
<evidence type="ECO:0000313" key="5">
    <source>
        <dbReference type="Proteomes" id="UP000243900"/>
    </source>
</evidence>
<feature type="domain" description="Peptidase M16 C-terminal" evidence="3">
    <location>
        <begin position="141"/>
        <end position="317"/>
    </location>
</feature>
<dbReference type="SUPFAM" id="SSF63411">
    <property type="entry name" value="LuxS/MPP-like metallohydrolase"/>
    <property type="match status" value="2"/>
</dbReference>
<gene>
    <name evidence="4" type="ORF">C5O18_04455</name>
</gene>
<feature type="compositionally biased region" description="Pro residues" evidence="1">
    <location>
        <begin position="385"/>
        <end position="406"/>
    </location>
</feature>